<sequence length="67" mass="7242">MKEFFKIVACALLVVALSPVIGFWVVALVGAAVFLLPVGIAFSTTFPNTWKHIEDNLFARTSSLSVS</sequence>
<dbReference type="EMBL" id="CBTK010000047">
    <property type="protein sequence ID" value="CDH43972.1"/>
    <property type="molecule type" value="Genomic_DNA"/>
</dbReference>
<dbReference type="Proteomes" id="UP000019184">
    <property type="component" value="Unassembled WGS sequence"/>
</dbReference>
<reference evidence="1 2" key="1">
    <citation type="journal article" date="2014" name="ISME J.">
        <title>Candidatus Competibacter-lineage genomes retrieved from metagenomes reveal functional metabolic diversity.</title>
        <authorList>
            <person name="McIlroy S.J."/>
            <person name="Albertsen M."/>
            <person name="Andresen E.K."/>
            <person name="Saunders A.M."/>
            <person name="Kristiansen R."/>
            <person name="Stokholm-Bjerregaard M."/>
            <person name="Nielsen K.L."/>
            <person name="Nielsen P.H."/>
        </authorList>
    </citation>
    <scope>NUCLEOTIDE SEQUENCE [LARGE SCALE GENOMIC DNA]</scope>
    <source>
        <strain evidence="1 2">Run_B_J11</strain>
    </source>
</reference>
<gene>
    <name evidence="1" type="ORF">BN874_1400031</name>
</gene>
<keyword evidence="2" id="KW-1185">Reference proteome</keyword>
<organism evidence="1 2">
    <name type="scientific">Candidatus Contendobacter odensis Run_B_J11</name>
    <dbReference type="NCBI Taxonomy" id="1400861"/>
    <lineage>
        <taxon>Bacteria</taxon>
        <taxon>Pseudomonadati</taxon>
        <taxon>Pseudomonadota</taxon>
        <taxon>Gammaproteobacteria</taxon>
        <taxon>Candidatus Competibacteraceae</taxon>
        <taxon>Candidatus Contendibacter</taxon>
    </lineage>
</organism>
<evidence type="ECO:0000313" key="1">
    <source>
        <dbReference type="EMBL" id="CDH43972.1"/>
    </source>
</evidence>
<name>A0A7U7J345_9GAMM</name>
<protein>
    <submittedName>
        <fullName evidence="1">Uncharacterized protein</fullName>
    </submittedName>
</protein>
<evidence type="ECO:0000313" key="2">
    <source>
        <dbReference type="Proteomes" id="UP000019184"/>
    </source>
</evidence>
<proteinExistence type="predicted"/>
<accession>A0A7U7J345</accession>
<dbReference type="AlphaFoldDB" id="A0A7U7J345"/>
<comment type="caution">
    <text evidence="1">The sequence shown here is derived from an EMBL/GenBank/DDBJ whole genome shotgun (WGS) entry which is preliminary data.</text>
</comment>
<dbReference type="RefSeq" id="WP_154724737.1">
    <property type="nucleotide sequence ID" value="NZ_CBTK010000047.1"/>
</dbReference>